<dbReference type="AlphaFoldDB" id="A0A7C3PQU6"/>
<evidence type="ECO:0000256" key="3">
    <source>
        <dbReference type="SAM" id="MobiDB-lite"/>
    </source>
</evidence>
<dbReference type="EMBL" id="DSRU01000260">
    <property type="protein sequence ID" value="HFM99637.1"/>
    <property type="molecule type" value="Genomic_DNA"/>
</dbReference>
<dbReference type="Gene3D" id="2.40.160.180">
    <property type="entry name" value="Carbohydrate-selective porin OprB"/>
    <property type="match status" value="1"/>
</dbReference>
<organism evidence="4">
    <name type="scientific">Oscillatoriales cyanobacterium SpSt-418</name>
    <dbReference type="NCBI Taxonomy" id="2282169"/>
    <lineage>
        <taxon>Bacteria</taxon>
        <taxon>Bacillati</taxon>
        <taxon>Cyanobacteriota</taxon>
        <taxon>Cyanophyceae</taxon>
        <taxon>Oscillatoriophycideae</taxon>
        <taxon>Oscillatoriales</taxon>
    </lineage>
</organism>
<dbReference type="InterPro" id="IPR038673">
    <property type="entry name" value="OprB_sf"/>
</dbReference>
<sequence>MYQAPAPNPYAYPAMAPGSMPAAPYGYATPGYPAPGYGQPMYPIPPGQTVAMPGVPNPYGYPVAPGNGPYGVPAPGYGQGSYGTQMVQGAPLPPMPGMQPNQMGYPTGVATGIGSDVRTPYAVPAPNYGQDCVMNVCYGATPGLTVPSAPPNSRTGQALPPPPVEAPNFYPGGTSSLPTQPGYPIAQPVGQVQPTQPTQATPPTEQRPSTRSAPLNSPSLRLQGVAIYQGDEFSARARVAGIYPLTPNLLAGATLDFTEGNAFSDSPDDGLNINELYLAASIPALPNLRFAVGQLDLTSYFDRNSFAKDGATHFFNTAFQTNPALAATAIGSRPAALVNWSITDNVEAKAAVFSSSRSLEDFSLDGFAAEVGFRYGNFIVRGTYATARDAGADTGFQEIFQVDRGNGETGLKRGDREDSFGVNAELFIPEIKMGIFARYGYYNNQEIGETGSTFNVGVSFLDVFTPNDRAGIAFGQLLSNKDLRDDADERTPNVLEVFYDFAVLPNLRLGFSYQALNEFSESIFGVRVKTEFDLIQPRR</sequence>
<evidence type="ECO:0000256" key="1">
    <source>
        <dbReference type="ARBA" id="ARBA00008769"/>
    </source>
</evidence>
<proteinExistence type="inferred from homology"/>
<dbReference type="GO" id="GO:0016020">
    <property type="term" value="C:membrane"/>
    <property type="evidence" value="ECO:0007669"/>
    <property type="project" value="InterPro"/>
</dbReference>
<reference evidence="4" key="1">
    <citation type="journal article" date="2020" name="mSystems">
        <title>Genome- and Community-Level Interaction Insights into Carbon Utilization and Element Cycling Functions of Hydrothermarchaeota in Hydrothermal Sediment.</title>
        <authorList>
            <person name="Zhou Z."/>
            <person name="Liu Y."/>
            <person name="Xu W."/>
            <person name="Pan J."/>
            <person name="Luo Z.H."/>
            <person name="Li M."/>
        </authorList>
    </citation>
    <scope>NUCLEOTIDE SEQUENCE [LARGE SCALE GENOMIC DNA]</scope>
    <source>
        <strain evidence="4">SpSt-418</strain>
    </source>
</reference>
<feature type="region of interest" description="Disordered" evidence="3">
    <location>
        <begin position="148"/>
        <end position="217"/>
    </location>
</feature>
<protein>
    <submittedName>
        <fullName evidence="4">Porin</fullName>
    </submittedName>
</protein>
<comment type="similarity">
    <text evidence="1 2">Belongs to the OprB family.</text>
</comment>
<name>A0A7C3PQU6_9CYAN</name>
<dbReference type="Pfam" id="PF04966">
    <property type="entry name" value="OprB"/>
    <property type="match status" value="1"/>
</dbReference>
<feature type="compositionally biased region" description="Low complexity" evidence="3">
    <location>
        <begin position="187"/>
        <end position="207"/>
    </location>
</feature>
<evidence type="ECO:0000313" key="4">
    <source>
        <dbReference type="EMBL" id="HFM99637.1"/>
    </source>
</evidence>
<dbReference type="GO" id="GO:0008643">
    <property type="term" value="P:carbohydrate transport"/>
    <property type="evidence" value="ECO:0007669"/>
    <property type="project" value="InterPro"/>
</dbReference>
<dbReference type="InterPro" id="IPR007049">
    <property type="entry name" value="Carb-sel_porin_OprB"/>
</dbReference>
<evidence type="ECO:0000256" key="2">
    <source>
        <dbReference type="RuleBase" id="RU363072"/>
    </source>
</evidence>
<accession>A0A7C3PQU6</accession>
<gene>
    <name evidence="4" type="ORF">ENR64_18130</name>
</gene>
<dbReference type="GO" id="GO:0015288">
    <property type="term" value="F:porin activity"/>
    <property type="evidence" value="ECO:0007669"/>
    <property type="project" value="InterPro"/>
</dbReference>
<comment type="caution">
    <text evidence="4">The sequence shown here is derived from an EMBL/GenBank/DDBJ whole genome shotgun (WGS) entry which is preliminary data.</text>
</comment>